<dbReference type="EMBL" id="KZ107855">
    <property type="protein sequence ID" value="OSS45159.1"/>
    <property type="molecule type" value="Genomic_DNA"/>
</dbReference>
<evidence type="ECO:0000313" key="2">
    <source>
        <dbReference type="EMBL" id="OSS45159.1"/>
    </source>
</evidence>
<evidence type="ECO:0000256" key="1">
    <source>
        <dbReference type="SAM" id="MobiDB-lite"/>
    </source>
</evidence>
<organism evidence="2 3">
    <name type="scientific">Epicoccum nigrum</name>
    <name type="common">Soil fungus</name>
    <name type="synonym">Epicoccum purpurascens</name>
    <dbReference type="NCBI Taxonomy" id="105696"/>
    <lineage>
        <taxon>Eukaryota</taxon>
        <taxon>Fungi</taxon>
        <taxon>Dikarya</taxon>
        <taxon>Ascomycota</taxon>
        <taxon>Pezizomycotina</taxon>
        <taxon>Dothideomycetes</taxon>
        <taxon>Pleosporomycetidae</taxon>
        <taxon>Pleosporales</taxon>
        <taxon>Pleosporineae</taxon>
        <taxon>Didymellaceae</taxon>
        <taxon>Epicoccum</taxon>
    </lineage>
</organism>
<dbReference type="Proteomes" id="UP000193240">
    <property type="component" value="Unassembled WGS sequence"/>
</dbReference>
<sequence length="198" mass="21460">MPSFFKKLLLGKELSNPYVNPYHQGHRAKVSAETYPIRPTTPPSADARTNPYVKHYVSHDSNAAAGTDRALGRASRGEAQARVERGQAGRVYASRQGSAVRGNDNESEEDGSRTPSPTLLEQARRVAGRDPITGKVVQKAETKEQKGKTKKTQALEQFNSFAARSAQSAPGTVVGSPREAAGYFAPERPVREYYGSGV</sequence>
<evidence type="ECO:0000313" key="3">
    <source>
        <dbReference type="Proteomes" id="UP000193240"/>
    </source>
</evidence>
<keyword evidence="3" id="KW-1185">Reference proteome</keyword>
<proteinExistence type="predicted"/>
<feature type="region of interest" description="Disordered" evidence="1">
    <location>
        <begin position="58"/>
        <end position="118"/>
    </location>
</feature>
<reference evidence="2 3" key="1">
    <citation type="journal article" date="2017" name="Genome Announc.">
        <title>Genome sequence of the saprophytic ascomycete Epicoccum nigrum ICMP 19927 strain isolated from New Zealand.</title>
        <authorList>
            <person name="Fokin M."/>
            <person name="Fleetwood D."/>
            <person name="Weir B.S."/>
            <person name="Villas-Boas S.G."/>
        </authorList>
    </citation>
    <scope>NUCLEOTIDE SEQUENCE [LARGE SCALE GENOMIC DNA]</scope>
    <source>
        <strain evidence="2 3">ICMP 19927</strain>
    </source>
</reference>
<protein>
    <submittedName>
        <fullName evidence="2">Uncharacterized protein</fullName>
    </submittedName>
</protein>
<dbReference type="AlphaFoldDB" id="A0A1Y2LNI0"/>
<feature type="region of interest" description="Disordered" evidence="1">
    <location>
        <begin position="30"/>
        <end position="49"/>
    </location>
</feature>
<dbReference type="InParanoid" id="A0A1Y2LNI0"/>
<feature type="compositionally biased region" description="Basic and acidic residues" evidence="1">
    <location>
        <begin position="75"/>
        <end position="87"/>
    </location>
</feature>
<gene>
    <name evidence="2" type="ORF">B5807_09097</name>
</gene>
<accession>A0A1Y2LNI0</accession>
<name>A0A1Y2LNI0_EPING</name>